<evidence type="ECO:0000313" key="1">
    <source>
        <dbReference type="EMBL" id="APM40354.1"/>
    </source>
</evidence>
<proteinExistence type="predicted"/>
<evidence type="ECO:0008006" key="3">
    <source>
        <dbReference type="Google" id="ProtNLM"/>
    </source>
</evidence>
<organism evidence="1 2">
    <name type="scientific">Clostridium kluyveri</name>
    <dbReference type="NCBI Taxonomy" id="1534"/>
    <lineage>
        <taxon>Bacteria</taxon>
        <taxon>Bacillati</taxon>
        <taxon>Bacillota</taxon>
        <taxon>Clostridia</taxon>
        <taxon>Eubacteriales</taxon>
        <taxon>Clostridiaceae</taxon>
        <taxon>Clostridium</taxon>
    </lineage>
</organism>
<dbReference type="OrthoDB" id="1809626at2"/>
<dbReference type="RefSeq" id="WP_073539952.1">
    <property type="nucleotide sequence ID" value="NZ_CP018335.1"/>
</dbReference>
<reference evidence="1 2" key="1">
    <citation type="submission" date="2016-12" db="EMBL/GenBank/DDBJ databases">
        <title>Complete genome sequence of Clostridium kluyveri JZZ isolated from the pit mud of a Chinese flavor liquor-making factory.</title>
        <authorList>
            <person name="Wang Y."/>
        </authorList>
    </citation>
    <scope>NUCLEOTIDE SEQUENCE [LARGE SCALE GENOMIC DNA]</scope>
    <source>
        <strain evidence="1 2">JZZ</strain>
    </source>
</reference>
<dbReference type="EMBL" id="CP018335">
    <property type="protein sequence ID" value="APM40354.1"/>
    <property type="molecule type" value="Genomic_DNA"/>
</dbReference>
<accession>A0A1L5FBG6</accession>
<dbReference type="AlphaFoldDB" id="A0A1L5FBG6"/>
<dbReference type="InterPro" id="IPR009229">
    <property type="entry name" value="AgrD"/>
</dbReference>
<dbReference type="PROSITE" id="PS51257">
    <property type="entry name" value="PROKAR_LIPOPROTEIN"/>
    <property type="match status" value="1"/>
</dbReference>
<gene>
    <name evidence="1" type="ORF">BS101_17245</name>
</gene>
<dbReference type="NCBIfam" id="TIGR04223">
    <property type="entry name" value="quorum_AgrD"/>
    <property type="match status" value="1"/>
</dbReference>
<sequence length="44" mass="5019">MKSKIIRMFLSLCVLICTLMASVVSASACMWGFYQTEEPECLRK</sequence>
<protein>
    <recommendedName>
        <fullName evidence="3">Cyclic lactone autoinducer peptide</fullName>
    </recommendedName>
</protein>
<dbReference type="Proteomes" id="UP000184604">
    <property type="component" value="Chromosome"/>
</dbReference>
<name>A0A1L5FBG6_CLOKL</name>
<evidence type="ECO:0000313" key="2">
    <source>
        <dbReference type="Proteomes" id="UP000184604"/>
    </source>
</evidence>